<gene>
    <name evidence="11" type="ORF">HICCMSTLAB_LOCUS5243</name>
</gene>
<evidence type="ECO:0000256" key="1">
    <source>
        <dbReference type="ARBA" id="ARBA00004584"/>
    </source>
</evidence>
<keyword evidence="4" id="KW-0132">Cell division</keyword>
<dbReference type="Proteomes" id="UP000786811">
    <property type="component" value="Unassembled WGS sequence"/>
</dbReference>
<dbReference type="EMBL" id="CAJNRD030001119">
    <property type="protein sequence ID" value="CAG5089452.1"/>
    <property type="molecule type" value="Genomic_DNA"/>
</dbReference>
<evidence type="ECO:0000259" key="10">
    <source>
        <dbReference type="Pfam" id="PF03800"/>
    </source>
</evidence>
<evidence type="ECO:0000256" key="4">
    <source>
        <dbReference type="ARBA" id="ARBA00022618"/>
    </source>
</evidence>
<feature type="domain" description="Kinetochore protein Nuf2 N-terminal" evidence="10">
    <location>
        <begin position="3"/>
        <end position="132"/>
    </location>
</feature>
<keyword evidence="7" id="KW-0131">Cell cycle</keyword>
<evidence type="ECO:0000256" key="7">
    <source>
        <dbReference type="ARBA" id="ARBA00023306"/>
    </source>
</evidence>
<protein>
    <recommendedName>
        <fullName evidence="10">Kinetochore protein Nuf2 N-terminal domain-containing protein</fullName>
    </recommendedName>
</protein>
<keyword evidence="6 9" id="KW-0175">Coiled coil</keyword>
<keyword evidence="3" id="KW-0158">Chromosome</keyword>
<keyword evidence="5" id="KW-0498">Mitosis</keyword>
<accession>A0A8J2MGP6</accession>
<dbReference type="InterPro" id="IPR038275">
    <property type="entry name" value="Nuf2_N_sf"/>
</dbReference>
<comment type="similarity">
    <text evidence="2">Belongs to the NUF2 family.</text>
</comment>
<keyword evidence="8" id="KW-0137">Centromere</keyword>
<evidence type="ECO:0000313" key="11">
    <source>
        <dbReference type="EMBL" id="CAG5089452.1"/>
    </source>
</evidence>
<evidence type="ECO:0000256" key="3">
    <source>
        <dbReference type="ARBA" id="ARBA00022454"/>
    </source>
</evidence>
<evidence type="ECO:0000256" key="5">
    <source>
        <dbReference type="ARBA" id="ARBA00022776"/>
    </source>
</evidence>
<evidence type="ECO:0000313" key="12">
    <source>
        <dbReference type="Proteomes" id="UP000786811"/>
    </source>
</evidence>
<proteinExistence type="inferred from homology"/>
<dbReference type="OrthoDB" id="8194677at2759"/>
<dbReference type="InterPro" id="IPR005549">
    <property type="entry name" value="Kinetochore_Nuf2_N"/>
</dbReference>
<sequence length="300" mass="34599">MDFSPESVYSLLTELGFPVTMEDLKNPTEPFMIKFLTDFCQRFHIDALTLTQLAFEQVELLKVTGEQNASHVIALLNLSEVISIIGEKIFVKDFSVTDITAPGAKRTRKIIKFLANFALYAEGASIKMQEETDKIFAKAQEIENTKKKSDEMKEQMNKKAADMAAMMAQIEANNKKSEEIKARMKRRQEKIEMTRKHNEDLLKTCSKLREAYANKCNEVSKLESISQQLKAKIVDDPSKERLRLQELMKEQAEKEENKAATEEAIQQKKPVMLHFEKLLNFIQQSHSKLPDTFKWQKLVM</sequence>
<comment type="subcellular location">
    <subcellularLocation>
        <location evidence="1">Chromosome</location>
        <location evidence="1">Centromere</location>
    </subcellularLocation>
</comment>
<comment type="caution">
    <text evidence="11">The sequence shown here is derived from an EMBL/GenBank/DDBJ whole genome shotgun (WGS) entry which is preliminary data.</text>
</comment>
<feature type="coiled-coil region" evidence="9">
    <location>
        <begin position="139"/>
        <end position="187"/>
    </location>
</feature>
<evidence type="ECO:0000256" key="2">
    <source>
        <dbReference type="ARBA" id="ARBA00005498"/>
    </source>
</evidence>
<evidence type="ECO:0000256" key="9">
    <source>
        <dbReference type="SAM" id="Coils"/>
    </source>
</evidence>
<organism evidence="11 12">
    <name type="scientific">Cotesia congregata</name>
    <name type="common">Parasitoid wasp</name>
    <name type="synonym">Apanteles congregatus</name>
    <dbReference type="NCBI Taxonomy" id="51543"/>
    <lineage>
        <taxon>Eukaryota</taxon>
        <taxon>Metazoa</taxon>
        <taxon>Ecdysozoa</taxon>
        <taxon>Arthropoda</taxon>
        <taxon>Hexapoda</taxon>
        <taxon>Insecta</taxon>
        <taxon>Pterygota</taxon>
        <taxon>Neoptera</taxon>
        <taxon>Endopterygota</taxon>
        <taxon>Hymenoptera</taxon>
        <taxon>Apocrita</taxon>
        <taxon>Ichneumonoidea</taxon>
        <taxon>Braconidae</taxon>
        <taxon>Microgastrinae</taxon>
        <taxon>Cotesia</taxon>
    </lineage>
</organism>
<name>A0A8J2MGP6_COTCN</name>
<dbReference type="GO" id="GO:0031262">
    <property type="term" value="C:Ndc80 complex"/>
    <property type="evidence" value="ECO:0007669"/>
    <property type="project" value="InterPro"/>
</dbReference>
<evidence type="ECO:0000256" key="6">
    <source>
        <dbReference type="ARBA" id="ARBA00023054"/>
    </source>
</evidence>
<dbReference type="Gene3D" id="1.10.418.60">
    <property type="entry name" value="Ncd80 complex, Nuf2 subunit"/>
    <property type="match status" value="1"/>
</dbReference>
<keyword evidence="12" id="KW-1185">Reference proteome</keyword>
<reference evidence="11" key="1">
    <citation type="submission" date="2021-04" db="EMBL/GenBank/DDBJ databases">
        <authorList>
            <person name="Chebbi M.A.C M."/>
        </authorList>
    </citation>
    <scope>NUCLEOTIDE SEQUENCE</scope>
</reference>
<evidence type="ECO:0000256" key="8">
    <source>
        <dbReference type="ARBA" id="ARBA00023328"/>
    </source>
</evidence>
<dbReference type="GO" id="GO:0051301">
    <property type="term" value="P:cell division"/>
    <property type="evidence" value="ECO:0007669"/>
    <property type="project" value="UniProtKB-KW"/>
</dbReference>
<dbReference type="Pfam" id="PF03800">
    <property type="entry name" value="Nuf2"/>
    <property type="match status" value="1"/>
</dbReference>
<dbReference type="AlphaFoldDB" id="A0A8J2MGP6"/>